<keyword evidence="3" id="KW-1133">Transmembrane helix</keyword>
<dbReference type="NCBIfam" id="TIGR01167">
    <property type="entry name" value="LPXTG_anchor"/>
    <property type="match status" value="1"/>
</dbReference>
<dbReference type="EMBL" id="CAEZYF010000007">
    <property type="protein sequence ID" value="CAB4721817.1"/>
    <property type="molecule type" value="Genomic_DNA"/>
</dbReference>
<dbReference type="InterPro" id="IPR019931">
    <property type="entry name" value="LPXTG_anchor"/>
</dbReference>
<evidence type="ECO:0000313" key="8">
    <source>
        <dbReference type="EMBL" id="CAB4922951.1"/>
    </source>
</evidence>
<dbReference type="EMBL" id="CAFBIY010000020">
    <property type="protein sequence ID" value="CAB4847863.1"/>
    <property type="molecule type" value="Genomic_DNA"/>
</dbReference>
<feature type="transmembrane region" description="Helical" evidence="3">
    <location>
        <begin position="183"/>
        <end position="204"/>
    </location>
</feature>
<organism evidence="7">
    <name type="scientific">freshwater metagenome</name>
    <dbReference type="NCBI Taxonomy" id="449393"/>
    <lineage>
        <taxon>unclassified sequences</taxon>
        <taxon>metagenomes</taxon>
        <taxon>ecological metagenomes</taxon>
    </lineage>
</organism>
<accession>A0A6J7BVK5</accession>
<evidence type="ECO:0000313" key="7">
    <source>
        <dbReference type="EMBL" id="CAB4847863.1"/>
    </source>
</evidence>
<sequence length="210" mass="22103">MSTNLVRSLIAGSISAVASLAMFSAPAAHAQPVGQSQHIQPELCDQLDPANLEIRAAQTSPDNWQWRFVVNGPTKYLCDGPVTTEVIDLGTGVAATQTFNLFDIIDANNLGGDYISEFAVPCDYTTTVYVGAARIQSAQYADQHKVSAECDQSSGRLPGDPQTPDTTVPGGQLPHTGSDTTTLLMGGALLVLGAGLGLTAMGMTRRRQHS</sequence>
<evidence type="ECO:0000313" key="6">
    <source>
        <dbReference type="EMBL" id="CAB4721817.1"/>
    </source>
</evidence>
<gene>
    <name evidence="6" type="ORF">UFOPK2656_01405</name>
    <name evidence="7" type="ORF">UFOPK3267_00572</name>
    <name evidence="8" type="ORF">UFOPK3651_00976</name>
    <name evidence="9" type="ORF">UFOPK3931_00373</name>
    <name evidence="5" type="ORF">UFOPK4189_00849</name>
</gene>
<keyword evidence="3" id="KW-0472">Membrane</keyword>
<name>A0A6J7BVK5_9ZZZZ</name>
<evidence type="ECO:0000313" key="9">
    <source>
        <dbReference type="EMBL" id="CAB4974055.1"/>
    </source>
</evidence>
<evidence type="ECO:0000256" key="1">
    <source>
        <dbReference type="ARBA" id="ARBA00022525"/>
    </source>
</evidence>
<dbReference type="EMBL" id="CAFBMT010000004">
    <property type="protein sequence ID" value="CAB4922951.1"/>
    <property type="molecule type" value="Genomic_DNA"/>
</dbReference>
<evidence type="ECO:0000256" key="3">
    <source>
        <dbReference type="SAM" id="Phobius"/>
    </source>
</evidence>
<dbReference type="AlphaFoldDB" id="A0A6J7BVK5"/>
<evidence type="ECO:0000313" key="5">
    <source>
        <dbReference type="EMBL" id="CAB4363072.1"/>
    </source>
</evidence>
<dbReference type="EMBL" id="CAESGF010000004">
    <property type="protein sequence ID" value="CAB4363072.1"/>
    <property type="molecule type" value="Genomic_DNA"/>
</dbReference>
<evidence type="ECO:0000259" key="4">
    <source>
        <dbReference type="PROSITE" id="PS50847"/>
    </source>
</evidence>
<dbReference type="PROSITE" id="PS50847">
    <property type="entry name" value="GRAM_POS_ANCHORING"/>
    <property type="match status" value="1"/>
</dbReference>
<protein>
    <submittedName>
        <fullName evidence="7">Unannotated protein</fullName>
    </submittedName>
</protein>
<proteinExistence type="predicted"/>
<dbReference type="EMBL" id="CAFBOL010000005">
    <property type="protein sequence ID" value="CAB4974055.1"/>
    <property type="molecule type" value="Genomic_DNA"/>
</dbReference>
<feature type="domain" description="Gram-positive cocci surface proteins LPxTG" evidence="4">
    <location>
        <begin position="173"/>
        <end position="210"/>
    </location>
</feature>
<keyword evidence="1" id="KW-0964">Secreted</keyword>
<dbReference type="Pfam" id="PF00746">
    <property type="entry name" value="Gram_pos_anchor"/>
    <property type="match status" value="1"/>
</dbReference>
<reference evidence="7" key="1">
    <citation type="submission" date="2020-05" db="EMBL/GenBank/DDBJ databases">
        <authorList>
            <person name="Chiriac C."/>
            <person name="Salcher M."/>
            <person name="Ghai R."/>
            <person name="Kavagutti S V."/>
        </authorList>
    </citation>
    <scope>NUCLEOTIDE SEQUENCE</scope>
</reference>
<evidence type="ECO:0000256" key="2">
    <source>
        <dbReference type="SAM" id="MobiDB-lite"/>
    </source>
</evidence>
<keyword evidence="3" id="KW-0812">Transmembrane</keyword>
<feature type="region of interest" description="Disordered" evidence="2">
    <location>
        <begin position="147"/>
        <end position="177"/>
    </location>
</feature>